<sequence>MGRPIPTSQLSGSGMVTSLNPSPTAFFDVVSGVTECLLNDNFRANLAHIFNLFSGADDRNLSSNYDGHASRVLRRLFGLDDGDQVLHSGQKTLINHLQSAVAESDASERTAATLTLLKLCEGKTRIPSSENIYVFIEQLKGRDSSLLGAHALTICLHVLEDMKQPILSNDEVLKYIVEMLRLDSFDDAIGQIEGWRVFADLMEMLMKEGNASPDLFTRLLM</sequence>
<keyword evidence="2" id="KW-1185">Reference proteome</keyword>
<dbReference type="OrthoDB" id="2691485at2759"/>
<name>A0A0C9THR9_PAXIN</name>
<organism evidence="1 2">
    <name type="scientific">Paxillus involutus ATCC 200175</name>
    <dbReference type="NCBI Taxonomy" id="664439"/>
    <lineage>
        <taxon>Eukaryota</taxon>
        <taxon>Fungi</taxon>
        <taxon>Dikarya</taxon>
        <taxon>Basidiomycota</taxon>
        <taxon>Agaricomycotina</taxon>
        <taxon>Agaricomycetes</taxon>
        <taxon>Agaricomycetidae</taxon>
        <taxon>Boletales</taxon>
        <taxon>Paxilineae</taxon>
        <taxon>Paxillaceae</taxon>
        <taxon>Paxillus</taxon>
    </lineage>
</organism>
<dbReference type="HOGENOM" id="CLU_1251031_0_0_1"/>
<protein>
    <submittedName>
        <fullName evidence="1">Uncharacterized protein</fullName>
    </submittedName>
</protein>
<proteinExistence type="predicted"/>
<reference evidence="2" key="2">
    <citation type="submission" date="2015-01" db="EMBL/GenBank/DDBJ databases">
        <title>Evolutionary Origins and Diversification of the Mycorrhizal Mutualists.</title>
        <authorList>
            <consortium name="DOE Joint Genome Institute"/>
            <consortium name="Mycorrhizal Genomics Consortium"/>
            <person name="Kohler A."/>
            <person name="Kuo A."/>
            <person name="Nagy L.G."/>
            <person name="Floudas D."/>
            <person name="Copeland A."/>
            <person name="Barry K.W."/>
            <person name="Cichocki N."/>
            <person name="Veneault-Fourrey C."/>
            <person name="LaButti K."/>
            <person name="Lindquist E.A."/>
            <person name="Lipzen A."/>
            <person name="Lundell T."/>
            <person name="Morin E."/>
            <person name="Murat C."/>
            <person name="Riley R."/>
            <person name="Ohm R."/>
            <person name="Sun H."/>
            <person name="Tunlid A."/>
            <person name="Henrissat B."/>
            <person name="Grigoriev I.V."/>
            <person name="Hibbett D.S."/>
            <person name="Martin F."/>
        </authorList>
    </citation>
    <scope>NUCLEOTIDE SEQUENCE [LARGE SCALE GENOMIC DNA]</scope>
    <source>
        <strain evidence="2">ATCC 200175</strain>
    </source>
</reference>
<dbReference type="AlphaFoldDB" id="A0A0C9THR9"/>
<evidence type="ECO:0000313" key="1">
    <source>
        <dbReference type="EMBL" id="KIJ06881.1"/>
    </source>
</evidence>
<evidence type="ECO:0000313" key="2">
    <source>
        <dbReference type="Proteomes" id="UP000053647"/>
    </source>
</evidence>
<gene>
    <name evidence="1" type="ORF">PAXINDRAFT_19916</name>
</gene>
<reference evidence="1 2" key="1">
    <citation type="submission" date="2014-06" db="EMBL/GenBank/DDBJ databases">
        <authorList>
            <consortium name="DOE Joint Genome Institute"/>
            <person name="Kuo A."/>
            <person name="Kohler A."/>
            <person name="Nagy L.G."/>
            <person name="Floudas D."/>
            <person name="Copeland A."/>
            <person name="Barry K.W."/>
            <person name="Cichocki N."/>
            <person name="Veneault-Fourrey C."/>
            <person name="LaButti K."/>
            <person name="Lindquist E.A."/>
            <person name="Lipzen A."/>
            <person name="Lundell T."/>
            <person name="Morin E."/>
            <person name="Murat C."/>
            <person name="Sun H."/>
            <person name="Tunlid A."/>
            <person name="Henrissat B."/>
            <person name="Grigoriev I.V."/>
            <person name="Hibbett D.S."/>
            <person name="Martin F."/>
            <person name="Nordberg H.P."/>
            <person name="Cantor M.N."/>
            <person name="Hua S.X."/>
        </authorList>
    </citation>
    <scope>NUCLEOTIDE SEQUENCE [LARGE SCALE GENOMIC DNA]</scope>
    <source>
        <strain evidence="1 2">ATCC 200175</strain>
    </source>
</reference>
<accession>A0A0C9THR9</accession>
<dbReference type="Proteomes" id="UP000053647">
    <property type="component" value="Unassembled WGS sequence"/>
</dbReference>
<dbReference type="EMBL" id="KN820115">
    <property type="protein sequence ID" value="KIJ06881.1"/>
    <property type="molecule type" value="Genomic_DNA"/>
</dbReference>